<dbReference type="InterPro" id="IPR020556">
    <property type="entry name" value="Amidase_CS"/>
</dbReference>
<dbReference type="HAMAP" id="MF_00120">
    <property type="entry name" value="GatA"/>
    <property type="match status" value="1"/>
</dbReference>
<dbReference type="AlphaFoldDB" id="A0A1Y2T7Q7"/>
<evidence type="ECO:0000259" key="9">
    <source>
        <dbReference type="Pfam" id="PF01425"/>
    </source>
</evidence>
<comment type="caution">
    <text evidence="10">The sequence shown here is derived from an EMBL/GenBank/DDBJ whole genome shotgun (WGS) entry which is preliminary data.</text>
</comment>
<dbReference type="GO" id="GO:0050567">
    <property type="term" value="F:glutaminyl-tRNA synthase (glutamine-hydrolyzing) activity"/>
    <property type="evidence" value="ECO:0007669"/>
    <property type="project" value="UniProtKB-EC"/>
</dbReference>
<dbReference type="GO" id="GO:0016740">
    <property type="term" value="F:transferase activity"/>
    <property type="evidence" value="ECO:0007669"/>
    <property type="project" value="UniProtKB-KW"/>
</dbReference>
<dbReference type="Proteomes" id="UP000194267">
    <property type="component" value="Unassembled WGS sequence"/>
</dbReference>
<dbReference type="Pfam" id="PF01425">
    <property type="entry name" value="Amidase"/>
    <property type="match status" value="1"/>
</dbReference>
<dbReference type="PROSITE" id="PS00571">
    <property type="entry name" value="AMIDASES"/>
    <property type="match status" value="1"/>
</dbReference>
<dbReference type="GO" id="GO:0005524">
    <property type="term" value="F:ATP binding"/>
    <property type="evidence" value="ECO:0007669"/>
    <property type="project" value="UniProtKB-KW"/>
</dbReference>
<evidence type="ECO:0000256" key="4">
    <source>
        <dbReference type="ARBA" id="ARBA00022741"/>
    </source>
</evidence>
<evidence type="ECO:0000313" key="10">
    <source>
        <dbReference type="EMBL" id="OTA41784.1"/>
    </source>
</evidence>
<evidence type="ECO:0000256" key="1">
    <source>
        <dbReference type="ARBA" id="ARBA00008069"/>
    </source>
</evidence>
<dbReference type="PANTHER" id="PTHR11895">
    <property type="entry name" value="TRANSAMIDASE"/>
    <property type="match status" value="1"/>
</dbReference>
<dbReference type="InterPro" id="IPR023631">
    <property type="entry name" value="Amidase_dom"/>
</dbReference>
<keyword evidence="5" id="KW-0067">ATP-binding</keyword>
<evidence type="ECO:0000256" key="5">
    <source>
        <dbReference type="ARBA" id="ARBA00022840"/>
    </source>
</evidence>
<keyword evidence="6" id="KW-0648">Protein biosynthesis</keyword>
<comment type="similarity">
    <text evidence="1">Belongs to the amidase family. GatA subfamily.</text>
</comment>
<sequence length="373" mass="39071">MLSAARLNRLFLAGELSAVEIAESALSRIAQVDPAVGAFITVAADHVLERAKKLDARRKAGDTELGPLAGVPIAVKDNICTSGMQTTCASRILKGFVSPYDATVVERLRAAGALIIGKTNMDEFAMGSSGETSAFGVTRNPWDLDRVPGGSSSGSAAAIAAGEVPLALGTDTGGSIRQPAALTGIVGMKPTYGYVSRYGVIAFASSLDQVGPMGRDVEDVARLFEVIAGPDRRDATNAGRTPPPLKFGGEPSLSGLRIGMPKELFGEGVDAGVKARVLEAVAELEALGAFVEECSLPTTDYALSAYYVIALAEASSNLARFDGVRYGYRAAQAGGLNEMYSKTRGEGFGPEVKRRIMLGTYVLSAGHYDAYYR</sequence>
<keyword evidence="3" id="KW-0436">Ligase</keyword>
<gene>
    <name evidence="10" type="primary">gatA</name>
    <name evidence="10" type="ORF">A6D92_03870</name>
</gene>
<evidence type="ECO:0000256" key="6">
    <source>
        <dbReference type="ARBA" id="ARBA00022917"/>
    </source>
</evidence>
<evidence type="ECO:0000256" key="8">
    <source>
        <dbReference type="ARBA" id="ARBA00047407"/>
    </source>
</evidence>
<keyword evidence="10" id="KW-0808">Transferase</keyword>
<proteinExistence type="inferred from homology"/>
<dbReference type="EC" id="6.3.5.7" evidence="2"/>
<organism evidence="10 11">
    <name type="scientific">Symbiobacterium thermophilum</name>
    <dbReference type="NCBI Taxonomy" id="2734"/>
    <lineage>
        <taxon>Bacteria</taxon>
        <taxon>Bacillati</taxon>
        <taxon>Bacillota</taxon>
        <taxon>Clostridia</taxon>
        <taxon>Eubacteriales</taxon>
        <taxon>Symbiobacteriaceae</taxon>
        <taxon>Symbiobacterium</taxon>
    </lineage>
</organism>
<comment type="catalytic activity">
    <reaction evidence="8">
        <text>L-glutamyl-tRNA(Gln) + L-glutamine + ATP + H2O = L-glutaminyl-tRNA(Gln) + L-glutamate + ADP + phosphate + H(+)</text>
        <dbReference type="Rhea" id="RHEA:17521"/>
        <dbReference type="Rhea" id="RHEA-COMP:9681"/>
        <dbReference type="Rhea" id="RHEA-COMP:9684"/>
        <dbReference type="ChEBI" id="CHEBI:15377"/>
        <dbReference type="ChEBI" id="CHEBI:15378"/>
        <dbReference type="ChEBI" id="CHEBI:29985"/>
        <dbReference type="ChEBI" id="CHEBI:30616"/>
        <dbReference type="ChEBI" id="CHEBI:43474"/>
        <dbReference type="ChEBI" id="CHEBI:58359"/>
        <dbReference type="ChEBI" id="CHEBI:78520"/>
        <dbReference type="ChEBI" id="CHEBI:78521"/>
        <dbReference type="ChEBI" id="CHEBI:456216"/>
        <dbReference type="EC" id="6.3.5.7"/>
    </reaction>
</comment>
<evidence type="ECO:0000256" key="3">
    <source>
        <dbReference type="ARBA" id="ARBA00022598"/>
    </source>
</evidence>
<evidence type="ECO:0000256" key="7">
    <source>
        <dbReference type="ARBA" id="ARBA00025295"/>
    </source>
</evidence>
<dbReference type="InterPro" id="IPR036928">
    <property type="entry name" value="AS_sf"/>
</dbReference>
<keyword evidence="4" id="KW-0547">Nucleotide-binding</keyword>
<feature type="non-terminal residue" evidence="10">
    <location>
        <position position="373"/>
    </location>
</feature>
<evidence type="ECO:0000313" key="11">
    <source>
        <dbReference type="Proteomes" id="UP000194267"/>
    </source>
</evidence>
<reference evidence="11" key="1">
    <citation type="submission" date="2016-04" db="EMBL/GenBank/DDBJ databases">
        <authorList>
            <person name="Antunes L.P."/>
            <person name="Martins L.F."/>
            <person name="Pereira R.V."/>
            <person name="Thomas A.M."/>
            <person name="Barbosa D."/>
            <person name="Nascimento L."/>
            <person name="Silva G.M."/>
            <person name="Condomitti G.W."/>
            <person name="Digiampietri L.A."/>
            <person name="Lombardi K.C."/>
            <person name="Ramos P.L."/>
            <person name="Quaggio R.B."/>
            <person name="Oliveira J.C."/>
            <person name="Pascon R.C."/>
            <person name="Cruz J.B."/>
            <person name="Silva A.M."/>
            <person name="Setubal J.C."/>
        </authorList>
    </citation>
    <scope>NUCLEOTIDE SEQUENCE [LARGE SCALE GENOMIC DNA]</scope>
</reference>
<evidence type="ECO:0000256" key="2">
    <source>
        <dbReference type="ARBA" id="ARBA00012739"/>
    </source>
</evidence>
<accession>A0A1Y2T7Q7</accession>
<dbReference type="EMBL" id="LWLV01000225">
    <property type="protein sequence ID" value="OTA41784.1"/>
    <property type="molecule type" value="Genomic_DNA"/>
</dbReference>
<feature type="domain" description="Amidase" evidence="9">
    <location>
        <begin position="20"/>
        <end position="373"/>
    </location>
</feature>
<dbReference type="NCBIfam" id="TIGR00132">
    <property type="entry name" value="gatA"/>
    <property type="match status" value="1"/>
</dbReference>
<name>A0A1Y2T7Q7_SYMTR</name>
<comment type="function">
    <text evidence="7">Allows the formation of correctly charged Gln-tRNA(Gln) through the transamidation of misacylated Glu-tRNA(Gln) in organisms which lack glutaminyl-tRNA synthetase. The reaction takes place in the presence of glutamine and ATP through an activated gamma-phospho-Glu-tRNA(Gln).</text>
</comment>
<dbReference type="InterPro" id="IPR004412">
    <property type="entry name" value="GatA"/>
</dbReference>
<dbReference type="GO" id="GO:0006412">
    <property type="term" value="P:translation"/>
    <property type="evidence" value="ECO:0007669"/>
    <property type="project" value="UniProtKB-KW"/>
</dbReference>
<dbReference type="SUPFAM" id="SSF75304">
    <property type="entry name" value="Amidase signature (AS) enzymes"/>
    <property type="match status" value="1"/>
</dbReference>
<dbReference type="Gene3D" id="3.90.1300.10">
    <property type="entry name" value="Amidase signature (AS) domain"/>
    <property type="match status" value="1"/>
</dbReference>
<dbReference type="GO" id="GO:0030956">
    <property type="term" value="C:glutamyl-tRNA(Gln) amidotransferase complex"/>
    <property type="evidence" value="ECO:0007669"/>
    <property type="project" value="InterPro"/>
</dbReference>
<protein>
    <recommendedName>
        <fullName evidence="2">glutaminyl-tRNA synthase (glutamine-hydrolyzing)</fullName>
        <ecNumber evidence="2">6.3.5.7</ecNumber>
    </recommendedName>
</protein>
<dbReference type="PANTHER" id="PTHR11895:SF151">
    <property type="entry name" value="GLUTAMYL-TRNA(GLN) AMIDOTRANSFERASE SUBUNIT A"/>
    <property type="match status" value="1"/>
</dbReference>
<dbReference type="InterPro" id="IPR000120">
    <property type="entry name" value="Amidase"/>
</dbReference>